<dbReference type="Pfam" id="PF17167">
    <property type="entry name" value="Glyco_hydro_94"/>
    <property type="match status" value="1"/>
</dbReference>
<dbReference type="CDD" id="cd11753">
    <property type="entry name" value="GH94N_ChvB_NdvB_2_like"/>
    <property type="match status" value="1"/>
</dbReference>
<feature type="domain" description="Glycosyl hydrolase 94 supersandwich" evidence="4">
    <location>
        <begin position="1441"/>
        <end position="1714"/>
    </location>
</feature>
<dbReference type="EMBL" id="JAQAGZ010000010">
    <property type="protein sequence ID" value="MCZ8513949.1"/>
    <property type="molecule type" value="Genomic_DNA"/>
</dbReference>
<feature type="transmembrane region" description="Helical" evidence="3">
    <location>
        <begin position="390"/>
        <end position="409"/>
    </location>
</feature>
<dbReference type="InterPro" id="IPR037018">
    <property type="entry name" value="GH65_N"/>
</dbReference>
<keyword evidence="3" id="KW-0812">Transmembrane</keyword>
<proteinExistence type="predicted"/>
<dbReference type="RefSeq" id="WP_269882472.1">
    <property type="nucleotide sequence ID" value="NZ_JAQAGZ010000010.1"/>
</dbReference>
<reference evidence="7 8" key="1">
    <citation type="submission" date="2022-12" db="EMBL/GenBank/DDBJ databases">
        <title>Draft genome sequence of Paenibacillus sp. dW9.</title>
        <authorList>
            <person name="Choi E.-W."/>
            <person name="Kim D.-U."/>
        </authorList>
    </citation>
    <scope>NUCLEOTIDE SEQUENCE [LARGE SCALE GENOMIC DNA]</scope>
    <source>
        <strain evidence="8">dW9</strain>
    </source>
</reference>
<dbReference type="InterPro" id="IPR008928">
    <property type="entry name" value="6-hairpin_glycosidase_sf"/>
</dbReference>
<keyword evidence="3" id="KW-1133">Transmembrane helix</keyword>
<dbReference type="Gene3D" id="1.50.10.140">
    <property type="match status" value="1"/>
</dbReference>
<evidence type="ECO:0000313" key="8">
    <source>
        <dbReference type="Proteomes" id="UP001527882"/>
    </source>
</evidence>
<evidence type="ECO:0000259" key="6">
    <source>
        <dbReference type="Pfam" id="PF17167"/>
    </source>
</evidence>
<dbReference type="CDD" id="cd11756">
    <property type="entry name" value="GH94N_ChvB_NdvB_1_like"/>
    <property type="match status" value="1"/>
</dbReference>
<feature type="domain" description="Glycosyl hydrolase 94 supersandwich" evidence="4">
    <location>
        <begin position="1947"/>
        <end position="2221"/>
    </location>
</feature>
<protein>
    <submittedName>
        <fullName evidence="7">Glycosyl transferase family 36</fullName>
    </submittedName>
</protein>
<dbReference type="InterPro" id="IPR019282">
    <property type="entry name" value="Glycoamylase-like_cons_dom"/>
</dbReference>
<feature type="transmembrane region" description="Helical" evidence="3">
    <location>
        <begin position="935"/>
        <end position="954"/>
    </location>
</feature>
<dbReference type="Pfam" id="PF06165">
    <property type="entry name" value="GH94_b-supersand"/>
    <property type="match status" value="2"/>
</dbReference>
<feature type="domain" description="Glycosyl hydrolase 94 catalytic" evidence="6">
    <location>
        <begin position="2235"/>
        <end position="2660"/>
    </location>
</feature>
<dbReference type="InterPro" id="IPR052047">
    <property type="entry name" value="GH94_Enzymes"/>
</dbReference>
<dbReference type="SUPFAM" id="SSF74650">
    <property type="entry name" value="Galactose mutarotase-like"/>
    <property type="match status" value="2"/>
</dbReference>
<dbReference type="Gene3D" id="2.70.98.40">
    <property type="entry name" value="Glycoside hydrolase, family 65, N-terminal domain"/>
    <property type="match status" value="2"/>
</dbReference>
<evidence type="ECO:0000256" key="2">
    <source>
        <dbReference type="ARBA" id="ARBA00022679"/>
    </source>
</evidence>
<dbReference type="Gene3D" id="2.60.420.10">
    <property type="entry name" value="Maltose phosphorylase, domain 3"/>
    <property type="match status" value="1"/>
</dbReference>
<comment type="caution">
    <text evidence="7">The sequence shown here is derived from an EMBL/GenBank/DDBJ whole genome shotgun (WGS) entry which is preliminary data.</text>
</comment>
<accession>A0ABT4QAN0</accession>
<dbReference type="InterPro" id="IPR037824">
    <property type="entry name" value="GH94N_2_NdvB"/>
</dbReference>
<evidence type="ECO:0000259" key="5">
    <source>
        <dbReference type="Pfam" id="PF10091"/>
    </source>
</evidence>
<dbReference type="GO" id="GO:0016740">
    <property type="term" value="F:transferase activity"/>
    <property type="evidence" value="ECO:0007669"/>
    <property type="project" value="UniProtKB-KW"/>
</dbReference>
<keyword evidence="3" id="KW-0472">Membrane</keyword>
<feature type="transmembrane region" description="Helical" evidence="3">
    <location>
        <begin position="908"/>
        <end position="928"/>
    </location>
</feature>
<organism evidence="7 8">
    <name type="scientific">Paenibacillus gyeongsangnamensis</name>
    <dbReference type="NCBI Taxonomy" id="3388067"/>
    <lineage>
        <taxon>Bacteria</taxon>
        <taxon>Bacillati</taxon>
        <taxon>Bacillota</taxon>
        <taxon>Bacilli</taxon>
        <taxon>Bacillales</taxon>
        <taxon>Paenibacillaceae</taxon>
        <taxon>Paenibacillus</taxon>
    </lineage>
</organism>
<evidence type="ECO:0000313" key="7">
    <source>
        <dbReference type="EMBL" id="MCZ8513949.1"/>
    </source>
</evidence>
<dbReference type="InterPro" id="IPR037820">
    <property type="entry name" value="GH94N_NdvB"/>
</dbReference>
<name>A0ABT4QAN0_9BACL</name>
<dbReference type="InterPro" id="IPR033432">
    <property type="entry name" value="GH94_catalytic"/>
</dbReference>
<evidence type="ECO:0000256" key="1">
    <source>
        <dbReference type="ARBA" id="ARBA00022676"/>
    </source>
</evidence>
<feature type="transmembrane region" description="Helical" evidence="3">
    <location>
        <begin position="421"/>
        <end position="444"/>
    </location>
</feature>
<evidence type="ECO:0000256" key="3">
    <source>
        <dbReference type="SAM" id="Phobius"/>
    </source>
</evidence>
<keyword evidence="2 7" id="KW-0808">Transferase</keyword>
<dbReference type="InterPro" id="IPR012341">
    <property type="entry name" value="6hp_glycosidase-like_sf"/>
</dbReference>
<sequence>MILHKNELQENAHRLALEHDPHGSRTSLNTLWRRMENDIQELRTFIAELHEHRSVCEQPAEEWLLDHSEFLEAELIGIREEIDRLHVKPLPAVDKGGRLRVSSVCAAYLKQTDGLLDEDTLAVYFNSYQEVSVLTIVEAWLIPLFMKMEMIRRLTSLIKPVKERRAICELVERMLSGIPVAELTPERLKQALEESNVELPLSGALIVHLVKHLREHAEDSAHLGEWLICKLENPPESLDSILSYEYRLQAEYQVSIGNVITSLRKLSRWIWSDLFERISVVEQTLRKEQAGDYPKLDGASRHTLRCRVEQLARRMKVPENLVASQAVHLANEQYEAASEESLVPLPPRNASAAYFLLEAQGMRALQQALKQCGEAGPLPEAGIKLRAPSLFIRLLALCMVLALAGLSLAVGSTTPLSSLGWVSVLLLLALPASEWGGTAVHWLIERTIRPIRLLRYDFSKGVPDDASTMVVIPVIWSQLGAVKGTAERLEQHYLANRDPNIHYAILSDFRDADTEYLPEDEAIVSMAKAEIEKLNRSYPKSTFHLFHRHRKWNPSEQAWMGWERKRGKLEEFVKLLKGDEDTSYSTILGDAAVLNRIRYVITLDADTRLPIESAHRMIGAMHLPLNRPRLDESRTRVITGYGVLQPRIGMTYESAQKSRLSSLWASEAGLDPYAFAVSDPYQDATGQGIFTGKGIFDVATFNDVLGSRFPENRVLSHDLLEGGFLRAGLLTDIELIDDHPPTFLSHQKRLHRWTRGDWQLLPWLKSHARNGKGVLVPTHLSAVTRWQIADNLRRSLLQPVLLLILLLAGPVLPGSPGVWFGIVFLTMLLPLLRQLVTLETILYRPWGLLHTIGHLLVAFLTLPFQSVVLMDAVIRTLYRLTLSKRRLLEWVNQAEVERLSSRAGAPPLAGLFSGYVLIALMTASAILTESAAIRSIGLIIALAWSTAPIMIRWLDQSPVRMTETFTSDESEELHKLSRDIWSFYEDFVTARDNWLPPDNVQIKPDRGIAHRTSPTNIGMYVTCALAARDFGFIDTPGLVERLERTVDTIERMEKWEGHLYNWYDTESLAPLLPVYVSTVDSGNFVASLMTVKEGLFEWLRNDLGQPVEHAGNNSPKGWSKEQFEVAFAEEIAGGPPTDLPARGSRLAARIEALVQATNFRSLLDPKTNLFSLGYHVKQGVRDTVLYDLLASEARQASFVAIALGQVSVSHWNQLGRTLTKVGSRPVLLSWSGTMFEYMMPWLLMKTYRHTLWDSTYRGIVERQIDYAHRQGVPFGISESGYFAFDYQMNYQYRAFGVPGLGFQRGLEQDLVLAPYATAMALPYAPKEGLKALKRMEQLGGRGKYGFYEALDFTPKRMPAGRDHVVIRSFMAHHQGMCLLTLSNLLLPRTMYERFHRNKEVRAAELLLQERVPRRANWIKHPAMYRSAVRGEKAVQEAGPAREFTSPHTATPETCLLSNGRFTAMVTVSGSGFSSWDGLSITRWREEPVMDSWGSYVYIRDVLSDQVWSPSYQPCRMESPEQRVIFEPDKATFARKVDAVETRMEICVSPETDAEVRRITLTNTGDQPKVLEITSFMELALSNPIADDAHPAFSKLFIRTAYDEGSGCLVASRRKREAKDRALWSAHLLAADCHTLGLTEYETNRSAFIGRGHRLAEPQALRSRLKGTTGSVADPAFIMRHRVQVDPGKHVCLYAVTSVAESKEEAVHMASKLSKAEMVERTFQLAWTRSRIELRNLRLDPVEAIAFQRLAAQVLYTPPLRDERSMNIAGNSKGQPGLWSFGISGDRPIIVVQIDNRSHLPFIVKLLTGHEYLRRLGLRFDLVMINQSADGYQQNLQDALGRAVEHGVDRFGTGAAGIHVIPEKRLSEEERTLLMAVARVALRAGGPSLASQLRLPRRANAAPLPEPLQRTVVRSRLQAAPPLPAPLLEAKDVHFYNSWGGFTADGKQYKLLIKEGKHLPAPWINVLANPGFGALVSELGTGYTFWRNSRECKLTPWSNDPVLDPPGELGFIRDEDSGDLWTITPSAGKDTEPYLITHGLGFTTFDHERMGIRHRMTVFVPKEDPVKIIRLRMKNTSSETRRLSVTYYAEWVIGVQRQLSAPYIVSEWDGEAAILTAQNRYQQNFREATAFLGIFPQKAAASDDLSWTSDQLEFIGRNGSLEQPAALNRTRLSGWAGANNASCGAIQRKLSLEPGEETEVLILLGCTSSRSQAASLAQQYSDASRCDEAWSETSDYWDRTLGQIVVDTPSLETNFLLNGWLLYQSLACRMWARSAFYQAGGAFGFRDQLQDSLALLHTVPELVRRQILLHASHQYEEGDVQHWWHEETERGIRTLFSDDLLWLPYSASRYVEHTGDDTVLDEVVPYITSEPLKKGEHERYEETVQSSSRGTVYEHCYRAIDKALQRIGEHGLPLIGIGDWNDGMNLVGDEGRGESVWLGWFLCEVLQRFERLCAERGENEREARYKQAREQLSQAIHEHGWDGQWYRRAFTDSGTWLGSLYNEECRIDSIAQSWSVISGAAPQDRAYQAMQSFDRELVDRELSVVKLLTPPFDRTEPSPGYIQGYPPGIRENGAQYTHGVIWNIMAWSKLGQGDKAFELFHMLNPINHTRTDHEVREYVGEPYVMAADVYTAEPHRGHAGWTWYTGSSGWMYQSGIEWILGIQKRGNRLYLNPCIPCEWPGFKVTYRYRSTKYFLAFNRDPAVEGGLKAGPDTSVELLDDGVERHITVSL</sequence>
<gene>
    <name evidence="7" type="ORF">O9H85_16280</name>
</gene>
<feature type="domain" description="Glycoamylase-like" evidence="5">
    <location>
        <begin position="1189"/>
        <end position="1396"/>
    </location>
</feature>
<keyword evidence="8" id="KW-1185">Reference proteome</keyword>
<dbReference type="SUPFAM" id="SSF48208">
    <property type="entry name" value="Six-hairpin glycosidases"/>
    <property type="match status" value="1"/>
</dbReference>
<dbReference type="PANTHER" id="PTHR37469">
    <property type="entry name" value="CELLOBIONIC ACID PHOSPHORYLASE-RELATED"/>
    <property type="match status" value="1"/>
</dbReference>
<dbReference type="InterPro" id="IPR011013">
    <property type="entry name" value="Gal_mutarotase_sf_dom"/>
</dbReference>
<dbReference type="InterPro" id="IPR010383">
    <property type="entry name" value="Glyco_hydrolase_94_b-supersand"/>
</dbReference>
<dbReference type="PANTHER" id="PTHR37469:SF2">
    <property type="entry name" value="CELLOBIONIC ACID PHOSPHORYLASE"/>
    <property type="match status" value="1"/>
</dbReference>
<evidence type="ECO:0000259" key="4">
    <source>
        <dbReference type="Pfam" id="PF06165"/>
    </source>
</evidence>
<keyword evidence="1" id="KW-0328">Glycosyltransferase</keyword>
<dbReference type="Proteomes" id="UP001527882">
    <property type="component" value="Unassembled WGS sequence"/>
</dbReference>
<dbReference type="Gene3D" id="1.50.10.10">
    <property type="match status" value="1"/>
</dbReference>
<dbReference type="Pfam" id="PF10091">
    <property type="entry name" value="Glycoamylase"/>
    <property type="match status" value="1"/>
</dbReference>
<dbReference type="SMART" id="SM01068">
    <property type="entry name" value="CBM_X"/>
    <property type="match status" value="2"/>
</dbReference>
<feature type="transmembrane region" description="Helical" evidence="3">
    <location>
        <begin position="848"/>
        <end position="870"/>
    </location>
</feature>